<comment type="caution">
    <text evidence="2">The sequence shown here is derived from an EMBL/GenBank/DDBJ whole genome shotgun (WGS) entry which is preliminary data.</text>
</comment>
<evidence type="ECO:0000313" key="3">
    <source>
        <dbReference type="Proteomes" id="UP000275267"/>
    </source>
</evidence>
<sequence length="88" mass="9604">MCCDITADRSREYGLDLSRSGREQQRAGRDALPPTPAALLRAESGQLRFSFSLSPPRTVTLFAALVCSPAEMAYTTQATNHEPLAFSQ</sequence>
<gene>
    <name evidence="2" type="ORF">C2845_PM07G30440</name>
</gene>
<organism evidence="2 3">
    <name type="scientific">Panicum miliaceum</name>
    <name type="common">Proso millet</name>
    <name type="synonym">Broomcorn millet</name>
    <dbReference type="NCBI Taxonomy" id="4540"/>
    <lineage>
        <taxon>Eukaryota</taxon>
        <taxon>Viridiplantae</taxon>
        <taxon>Streptophyta</taxon>
        <taxon>Embryophyta</taxon>
        <taxon>Tracheophyta</taxon>
        <taxon>Spermatophyta</taxon>
        <taxon>Magnoliopsida</taxon>
        <taxon>Liliopsida</taxon>
        <taxon>Poales</taxon>
        <taxon>Poaceae</taxon>
        <taxon>PACMAD clade</taxon>
        <taxon>Panicoideae</taxon>
        <taxon>Panicodae</taxon>
        <taxon>Paniceae</taxon>
        <taxon>Panicinae</taxon>
        <taxon>Panicum</taxon>
        <taxon>Panicum sect. Panicum</taxon>
    </lineage>
</organism>
<dbReference type="AlphaFoldDB" id="A0A3L6SGX6"/>
<proteinExistence type="predicted"/>
<reference evidence="3" key="1">
    <citation type="journal article" date="2019" name="Nat. Commun.">
        <title>The genome of broomcorn millet.</title>
        <authorList>
            <person name="Zou C."/>
            <person name="Miki D."/>
            <person name="Li D."/>
            <person name="Tang Q."/>
            <person name="Xiao L."/>
            <person name="Rajput S."/>
            <person name="Deng P."/>
            <person name="Jia W."/>
            <person name="Huang R."/>
            <person name="Zhang M."/>
            <person name="Sun Y."/>
            <person name="Hu J."/>
            <person name="Fu X."/>
            <person name="Schnable P.S."/>
            <person name="Li F."/>
            <person name="Zhang H."/>
            <person name="Feng B."/>
            <person name="Zhu X."/>
            <person name="Liu R."/>
            <person name="Schnable J.C."/>
            <person name="Zhu J.-K."/>
            <person name="Zhang H."/>
        </authorList>
    </citation>
    <scope>NUCLEOTIDE SEQUENCE [LARGE SCALE GENOMIC DNA]</scope>
</reference>
<feature type="region of interest" description="Disordered" evidence="1">
    <location>
        <begin position="14"/>
        <end position="33"/>
    </location>
</feature>
<evidence type="ECO:0000313" key="2">
    <source>
        <dbReference type="EMBL" id="RLN21872.1"/>
    </source>
</evidence>
<name>A0A3L6SGX6_PANMI</name>
<accession>A0A3L6SGX6</accession>
<evidence type="ECO:0000256" key="1">
    <source>
        <dbReference type="SAM" id="MobiDB-lite"/>
    </source>
</evidence>
<feature type="compositionally biased region" description="Basic and acidic residues" evidence="1">
    <location>
        <begin position="14"/>
        <end position="29"/>
    </location>
</feature>
<keyword evidence="3" id="KW-1185">Reference proteome</keyword>
<dbReference type="EMBL" id="PQIB02000004">
    <property type="protein sequence ID" value="RLN21872.1"/>
    <property type="molecule type" value="Genomic_DNA"/>
</dbReference>
<protein>
    <submittedName>
        <fullName evidence="2">Uncharacterized protein</fullName>
    </submittedName>
</protein>
<dbReference type="Proteomes" id="UP000275267">
    <property type="component" value="Unassembled WGS sequence"/>
</dbReference>